<protein>
    <recommendedName>
        <fullName evidence="3">HK97 gp10 family phage protein</fullName>
    </recommendedName>
</protein>
<dbReference type="Proteomes" id="UP000220639">
    <property type="component" value="Unassembled WGS sequence"/>
</dbReference>
<evidence type="ECO:0000313" key="2">
    <source>
        <dbReference type="Proteomes" id="UP000220639"/>
    </source>
</evidence>
<dbReference type="AlphaFoldDB" id="A0A285B047"/>
<dbReference type="RefSeq" id="WP_094909228.1">
    <property type="nucleotide sequence ID" value="NZ_CBCSJA010000022.1"/>
</dbReference>
<sequence length="122" mass="13525">MGAKVRGIRQAKANLDRIIKDVQGRKVVRALQSAMLIGSAQAALYTPIDTSTLINSQFREITANGVRVTGRVGYTANYAVFVHDPEVKQNFRRATARKEFLTKGFEDTRSQIDAAVKKELSL</sequence>
<accession>A0A285B047</accession>
<name>A0A285B047_9ENTR</name>
<dbReference type="EMBL" id="FZTC01000015">
    <property type="protein sequence ID" value="SNU34290.1"/>
    <property type="molecule type" value="Genomic_DNA"/>
</dbReference>
<evidence type="ECO:0008006" key="3">
    <source>
        <dbReference type="Google" id="ProtNLM"/>
    </source>
</evidence>
<proteinExistence type="predicted"/>
<reference evidence="2" key="1">
    <citation type="submission" date="2017-08" db="EMBL/GenBank/DDBJ databases">
        <authorList>
            <person name="Brisse S."/>
        </authorList>
    </citation>
    <scope>NUCLEOTIDE SEQUENCE [LARGE SCALE GENOMIC DNA]</scope>
    <source>
        <strain evidence="2">06D021</strain>
    </source>
</reference>
<gene>
    <name evidence="1" type="ORF">KOSB73_220409</name>
</gene>
<evidence type="ECO:0000313" key="1">
    <source>
        <dbReference type="EMBL" id="SNU34290.1"/>
    </source>
</evidence>
<organism evidence="1 2">
    <name type="scientific">Klebsiella grimontii</name>
    <dbReference type="NCBI Taxonomy" id="2058152"/>
    <lineage>
        <taxon>Bacteria</taxon>
        <taxon>Pseudomonadati</taxon>
        <taxon>Pseudomonadota</taxon>
        <taxon>Gammaproteobacteria</taxon>
        <taxon>Enterobacterales</taxon>
        <taxon>Enterobacteriaceae</taxon>
        <taxon>Klebsiella/Raoultella group</taxon>
        <taxon>Klebsiella</taxon>
    </lineage>
</organism>